<dbReference type="SMART" id="SM00409">
    <property type="entry name" value="IG"/>
    <property type="match status" value="2"/>
</dbReference>
<evidence type="ECO:0000256" key="1">
    <source>
        <dbReference type="ARBA" id="ARBA00022729"/>
    </source>
</evidence>
<dbReference type="GO" id="GO:0030424">
    <property type="term" value="C:axon"/>
    <property type="evidence" value="ECO:0007669"/>
    <property type="project" value="TreeGrafter"/>
</dbReference>
<proteinExistence type="predicted"/>
<dbReference type="Ensembl" id="ENSSANT00000067752.1">
    <property type="protein sequence ID" value="ENSSANP00000063728.1"/>
    <property type="gene ID" value="ENSSANG00000031781.1"/>
</dbReference>
<sequence length="216" mass="23875">MYQRPNGEDMELFQVEVLMRPPKIENTGAQHKRVANGDNFLVDCVASGLPDPEVSWSLPDGTMINNKDEGNYTCYAKNTLGEDAMKVSVQVMPNSPQITSKEQVSMWAPFGQSAQMKCDATGVLSATIIWISPRNEIIPSSSVKYQILNDGTLIIKKLTLADQGKYACVARNPAGDNIKNVNLLVEVKGPQINGHSGRSENKRLAVYYQTLLIRFL</sequence>
<dbReference type="Proteomes" id="UP000472260">
    <property type="component" value="Unassembled WGS sequence"/>
</dbReference>
<dbReference type="GO" id="GO:0005886">
    <property type="term" value="C:plasma membrane"/>
    <property type="evidence" value="ECO:0007669"/>
    <property type="project" value="TreeGrafter"/>
</dbReference>
<dbReference type="InterPro" id="IPR013783">
    <property type="entry name" value="Ig-like_fold"/>
</dbReference>
<evidence type="ECO:0000256" key="2">
    <source>
        <dbReference type="ARBA" id="ARBA00023157"/>
    </source>
</evidence>
<dbReference type="InterPro" id="IPR003598">
    <property type="entry name" value="Ig_sub2"/>
</dbReference>
<dbReference type="GO" id="GO:0050808">
    <property type="term" value="P:synapse organization"/>
    <property type="evidence" value="ECO:0007669"/>
    <property type="project" value="TreeGrafter"/>
</dbReference>
<dbReference type="InterPro" id="IPR036179">
    <property type="entry name" value="Ig-like_dom_sf"/>
</dbReference>
<reference evidence="4" key="1">
    <citation type="submission" date="2025-08" db="UniProtKB">
        <authorList>
            <consortium name="Ensembl"/>
        </authorList>
    </citation>
    <scope>IDENTIFICATION</scope>
</reference>
<dbReference type="InterPro" id="IPR050958">
    <property type="entry name" value="Cell_Adh-Cytoskel_Orgn"/>
</dbReference>
<dbReference type="GO" id="GO:0007156">
    <property type="term" value="P:homophilic cell adhesion via plasma membrane adhesion molecules"/>
    <property type="evidence" value="ECO:0007669"/>
    <property type="project" value="TreeGrafter"/>
</dbReference>
<dbReference type="SMART" id="SM00408">
    <property type="entry name" value="IGc2"/>
    <property type="match status" value="2"/>
</dbReference>
<dbReference type="Gene3D" id="2.60.40.10">
    <property type="entry name" value="Immunoglobulins"/>
    <property type="match status" value="3"/>
</dbReference>
<dbReference type="PANTHER" id="PTHR45080:SF8">
    <property type="entry name" value="IG-LIKE DOMAIN-CONTAINING PROTEIN"/>
    <property type="match status" value="1"/>
</dbReference>
<dbReference type="FunFam" id="2.60.40.10:FF:001306">
    <property type="entry name" value="Matrix remodeling associated 5"/>
    <property type="match status" value="1"/>
</dbReference>
<dbReference type="GO" id="GO:0043025">
    <property type="term" value="C:neuronal cell body"/>
    <property type="evidence" value="ECO:0007669"/>
    <property type="project" value="TreeGrafter"/>
</dbReference>
<dbReference type="GO" id="GO:0008046">
    <property type="term" value="F:axon guidance receptor activity"/>
    <property type="evidence" value="ECO:0007669"/>
    <property type="project" value="TreeGrafter"/>
</dbReference>
<dbReference type="Pfam" id="PF07679">
    <property type="entry name" value="I-set"/>
    <property type="match status" value="1"/>
</dbReference>
<keyword evidence="1" id="KW-0732">Signal</keyword>
<dbReference type="PANTHER" id="PTHR45080">
    <property type="entry name" value="CONTACTIN 5"/>
    <property type="match status" value="1"/>
</dbReference>
<protein>
    <recommendedName>
        <fullName evidence="3">Ig-like domain-containing protein</fullName>
    </recommendedName>
</protein>
<dbReference type="InterPro" id="IPR003599">
    <property type="entry name" value="Ig_sub"/>
</dbReference>
<feature type="domain" description="Ig-like" evidence="3">
    <location>
        <begin position="22"/>
        <end position="88"/>
    </location>
</feature>
<dbReference type="InterPro" id="IPR013098">
    <property type="entry name" value="Ig_I-set"/>
</dbReference>
<keyword evidence="5" id="KW-1185">Reference proteome</keyword>
<evidence type="ECO:0000259" key="3">
    <source>
        <dbReference type="PROSITE" id="PS50835"/>
    </source>
</evidence>
<dbReference type="SUPFAM" id="SSF48726">
    <property type="entry name" value="Immunoglobulin"/>
    <property type="match status" value="2"/>
</dbReference>
<feature type="domain" description="Ig-like" evidence="3">
    <location>
        <begin position="96"/>
        <end position="182"/>
    </location>
</feature>
<dbReference type="AlphaFoldDB" id="A0A671Q5I9"/>
<evidence type="ECO:0000313" key="4">
    <source>
        <dbReference type="Ensembl" id="ENSSANP00000063728.1"/>
    </source>
</evidence>
<accession>A0A671Q5I9</accession>
<name>A0A671Q5I9_9TELE</name>
<organism evidence="4 5">
    <name type="scientific">Sinocyclocheilus anshuiensis</name>
    <dbReference type="NCBI Taxonomy" id="1608454"/>
    <lineage>
        <taxon>Eukaryota</taxon>
        <taxon>Metazoa</taxon>
        <taxon>Chordata</taxon>
        <taxon>Craniata</taxon>
        <taxon>Vertebrata</taxon>
        <taxon>Euteleostomi</taxon>
        <taxon>Actinopterygii</taxon>
        <taxon>Neopterygii</taxon>
        <taxon>Teleostei</taxon>
        <taxon>Ostariophysi</taxon>
        <taxon>Cypriniformes</taxon>
        <taxon>Cyprinidae</taxon>
        <taxon>Cyprininae</taxon>
        <taxon>Sinocyclocheilus</taxon>
    </lineage>
</organism>
<dbReference type="InterPro" id="IPR007110">
    <property type="entry name" value="Ig-like_dom"/>
</dbReference>
<dbReference type="PROSITE" id="PS50835">
    <property type="entry name" value="IG_LIKE"/>
    <property type="match status" value="2"/>
</dbReference>
<keyword evidence="2" id="KW-1015">Disulfide bond</keyword>
<reference evidence="4" key="2">
    <citation type="submission" date="2025-09" db="UniProtKB">
        <authorList>
            <consortium name="Ensembl"/>
        </authorList>
    </citation>
    <scope>IDENTIFICATION</scope>
</reference>
<evidence type="ECO:0000313" key="5">
    <source>
        <dbReference type="Proteomes" id="UP000472260"/>
    </source>
</evidence>